<reference evidence="3 4" key="1">
    <citation type="submission" date="2021-06" db="EMBL/GenBank/DDBJ databases">
        <authorList>
            <person name="Lee D.H."/>
        </authorList>
    </citation>
    <scope>NUCLEOTIDE SEQUENCE [LARGE SCALE GENOMIC DNA]</scope>
    <source>
        <strain evidence="3 4">MMS21-HV4-11</strain>
    </source>
</reference>
<gene>
    <name evidence="3" type="ORF">KQ910_14725</name>
</gene>
<evidence type="ECO:0000256" key="2">
    <source>
        <dbReference type="SAM" id="SignalP"/>
    </source>
</evidence>
<evidence type="ECO:0000256" key="1">
    <source>
        <dbReference type="ARBA" id="ARBA00006987"/>
    </source>
</evidence>
<dbReference type="InterPro" id="IPR005064">
    <property type="entry name" value="BUG"/>
</dbReference>
<dbReference type="Proteomes" id="UP000727907">
    <property type="component" value="Unassembled WGS sequence"/>
</dbReference>
<keyword evidence="4" id="KW-1185">Reference proteome</keyword>
<proteinExistence type="inferred from homology"/>
<dbReference type="PIRSF" id="PIRSF017082">
    <property type="entry name" value="YflP"/>
    <property type="match status" value="1"/>
</dbReference>
<feature type="signal peptide" evidence="2">
    <location>
        <begin position="1"/>
        <end position="20"/>
    </location>
</feature>
<organism evidence="3 4">
    <name type="scientific">Reyranella humidisoli</name>
    <dbReference type="NCBI Taxonomy" id="2849149"/>
    <lineage>
        <taxon>Bacteria</taxon>
        <taxon>Pseudomonadati</taxon>
        <taxon>Pseudomonadota</taxon>
        <taxon>Alphaproteobacteria</taxon>
        <taxon>Hyphomicrobiales</taxon>
        <taxon>Reyranellaceae</taxon>
        <taxon>Reyranella</taxon>
    </lineage>
</organism>
<comment type="similarity">
    <text evidence="1">Belongs to the UPF0065 (bug) family.</text>
</comment>
<dbReference type="Pfam" id="PF03401">
    <property type="entry name" value="TctC"/>
    <property type="match status" value="1"/>
</dbReference>
<feature type="chain" id="PRO_5045918273" evidence="2">
    <location>
        <begin position="21"/>
        <end position="320"/>
    </location>
</feature>
<name>A0ABS6IM48_9HYPH</name>
<dbReference type="EMBL" id="JAHOPB010000001">
    <property type="protein sequence ID" value="MBU8875029.1"/>
    <property type="molecule type" value="Genomic_DNA"/>
</dbReference>
<dbReference type="RefSeq" id="WP_216961617.1">
    <property type="nucleotide sequence ID" value="NZ_JAHOPB010000001.1"/>
</dbReference>
<dbReference type="CDD" id="cd07012">
    <property type="entry name" value="PBP2_Bug_TTT"/>
    <property type="match status" value="1"/>
</dbReference>
<protein>
    <submittedName>
        <fullName evidence="3">Tripartite tricarboxylate transporter substrate binding protein</fullName>
    </submittedName>
</protein>
<dbReference type="PANTHER" id="PTHR42928:SF5">
    <property type="entry name" value="BLR1237 PROTEIN"/>
    <property type="match status" value="1"/>
</dbReference>
<comment type="caution">
    <text evidence="3">The sequence shown here is derived from an EMBL/GenBank/DDBJ whole genome shotgun (WGS) entry which is preliminary data.</text>
</comment>
<dbReference type="PANTHER" id="PTHR42928">
    <property type="entry name" value="TRICARBOXYLATE-BINDING PROTEIN"/>
    <property type="match status" value="1"/>
</dbReference>
<keyword evidence="2" id="KW-0732">Signal</keyword>
<sequence length="320" mass="33566">MRRRVLLALPGLLAFKTASAQTPYPTKTVRLMVGANAGGGTDIVARMLAEKLAESMKGTFVVENKPGASNTIAADLTAKAPPDGHTILVATNTGQAIAPHLLKLGFDPIKDLIPIGLVVNVPNVLVVGASVPVNSVAELIAAMKAKPGEFKYASSGVGSTQHIAGEAFDVAAGVKGLHVPYKGSAQAHLDIIGGNVQMMFDTTSSSMGQIKAGKFKPLAVTSDRRSSELPGVPTLAEAGLPGFDMTTWYAVYVTAGTPPDVVAKLQAELIRIVALPDVQAKLRGLGGEPGTMSVEQFTRFNAQEYERFGRLIREANIKPE</sequence>
<evidence type="ECO:0000313" key="4">
    <source>
        <dbReference type="Proteomes" id="UP000727907"/>
    </source>
</evidence>
<evidence type="ECO:0000313" key="3">
    <source>
        <dbReference type="EMBL" id="MBU8875029.1"/>
    </source>
</evidence>
<accession>A0ABS6IM48</accession>